<organism evidence="1 2">
    <name type="scientific">Spirosoma soli</name>
    <dbReference type="NCBI Taxonomy" id="1770529"/>
    <lineage>
        <taxon>Bacteria</taxon>
        <taxon>Pseudomonadati</taxon>
        <taxon>Bacteroidota</taxon>
        <taxon>Cytophagia</taxon>
        <taxon>Cytophagales</taxon>
        <taxon>Cytophagaceae</taxon>
        <taxon>Spirosoma</taxon>
    </lineage>
</organism>
<name>A0ABW5M4K1_9BACT</name>
<evidence type="ECO:0000313" key="2">
    <source>
        <dbReference type="Proteomes" id="UP001597469"/>
    </source>
</evidence>
<dbReference type="Proteomes" id="UP001597469">
    <property type="component" value="Unassembled WGS sequence"/>
</dbReference>
<gene>
    <name evidence="1" type="ORF">ACFSUS_12710</name>
</gene>
<dbReference type="EMBL" id="JBHULN010000006">
    <property type="protein sequence ID" value="MFD2571502.1"/>
    <property type="molecule type" value="Genomic_DNA"/>
</dbReference>
<proteinExistence type="predicted"/>
<sequence length="46" mass="4840">MAGTVLWKPVFYNLLLIGASSRAGALAANDIGNVYMLVDKGLQASE</sequence>
<reference evidence="2" key="1">
    <citation type="journal article" date="2019" name="Int. J. Syst. Evol. Microbiol.">
        <title>The Global Catalogue of Microorganisms (GCM) 10K type strain sequencing project: providing services to taxonomists for standard genome sequencing and annotation.</title>
        <authorList>
            <consortium name="The Broad Institute Genomics Platform"/>
            <consortium name="The Broad Institute Genome Sequencing Center for Infectious Disease"/>
            <person name="Wu L."/>
            <person name="Ma J."/>
        </authorList>
    </citation>
    <scope>NUCLEOTIDE SEQUENCE [LARGE SCALE GENOMIC DNA]</scope>
    <source>
        <strain evidence="2">KCTC 42805</strain>
    </source>
</reference>
<keyword evidence="2" id="KW-1185">Reference proteome</keyword>
<comment type="caution">
    <text evidence="1">The sequence shown here is derived from an EMBL/GenBank/DDBJ whole genome shotgun (WGS) entry which is preliminary data.</text>
</comment>
<dbReference type="RefSeq" id="WP_381523108.1">
    <property type="nucleotide sequence ID" value="NZ_JBHULN010000006.1"/>
</dbReference>
<evidence type="ECO:0000313" key="1">
    <source>
        <dbReference type="EMBL" id="MFD2571502.1"/>
    </source>
</evidence>
<protein>
    <submittedName>
        <fullName evidence="1">Uncharacterized protein</fullName>
    </submittedName>
</protein>
<accession>A0ABW5M4K1</accession>